<feature type="compositionally biased region" description="Polar residues" evidence="11">
    <location>
        <begin position="546"/>
        <end position="555"/>
    </location>
</feature>
<proteinExistence type="predicted"/>
<evidence type="ECO:0000256" key="5">
    <source>
        <dbReference type="ARBA" id="ARBA00022705"/>
    </source>
</evidence>
<evidence type="ECO:0000256" key="4">
    <source>
        <dbReference type="ARBA" id="ARBA00022695"/>
    </source>
</evidence>
<dbReference type="SUPFAM" id="SSF47802">
    <property type="entry name" value="DNA polymerase beta, N-terminal domain-like"/>
    <property type="match status" value="1"/>
</dbReference>
<evidence type="ECO:0000256" key="2">
    <source>
        <dbReference type="ARBA" id="ARBA00022634"/>
    </source>
</evidence>
<dbReference type="InterPro" id="IPR037160">
    <property type="entry name" value="DNA_Pol_thumb_sf"/>
</dbReference>
<dbReference type="Gene3D" id="3.30.460.10">
    <property type="entry name" value="Beta Polymerase, domain 2"/>
    <property type="match status" value="1"/>
</dbReference>
<dbReference type="Gene3D" id="1.10.150.110">
    <property type="entry name" value="DNA polymerase beta, N-terminal domain-like"/>
    <property type="match status" value="1"/>
</dbReference>
<dbReference type="Pfam" id="PF14716">
    <property type="entry name" value="HHH_8"/>
    <property type="match status" value="1"/>
</dbReference>
<evidence type="ECO:0000256" key="8">
    <source>
        <dbReference type="ARBA" id="ARBA00023204"/>
    </source>
</evidence>
<evidence type="ECO:0000259" key="12">
    <source>
        <dbReference type="SMART" id="SM00483"/>
    </source>
</evidence>
<dbReference type="InterPro" id="IPR028207">
    <property type="entry name" value="DNA_pol_B_palm_palm"/>
</dbReference>
<evidence type="ECO:0000256" key="1">
    <source>
        <dbReference type="ARBA" id="ARBA00012417"/>
    </source>
</evidence>
<keyword evidence="8" id="KW-0234">DNA repair</keyword>
<dbReference type="InterPro" id="IPR029398">
    <property type="entry name" value="PolB_thumb"/>
</dbReference>
<keyword evidence="14" id="KW-1185">Reference proteome</keyword>
<keyword evidence="3" id="KW-0808">Transferase</keyword>
<dbReference type="Proteomes" id="UP001201980">
    <property type="component" value="Unassembled WGS sequence"/>
</dbReference>
<dbReference type="InterPro" id="IPR018944">
    <property type="entry name" value="DNA_pol_lambd_fingers_domain"/>
</dbReference>
<name>A0AAD5WT91_9PEZI</name>
<feature type="compositionally biased region" description="Basic and acidic residues" evidence="11">
    <location>
        <begin position="327"/>
        <end position="349"/>
    </location>
</feature>
<dbReference type="Gene3D" id="3.30.210.10">
    <property type="entry name" value="DNA polymerase, thumb domain"/>
    <property type="match status" value="1"/>
</dbReference>
<dbReference type="SUPFAM" id="SSF81585">
    <property type="entry name" value="PsbU/PolX domain-like"/>
    <property type="match status" value="1"/>
</dbReference>
<dbReference type="FunFam" id="1.10.150.110:FF:000005">
    <property type="entry name" value="DNA polymerase POL4"/>
    <property type="match status" value="1"/>
</dbReference>
<keyword evidence="2" id="KW-0237">DNA synthesis</keyword>
<sequence>MSSPTFTANTIDFDEKVNLFRRLDALDDASDEDDDLEKGLWERERKRKAKCRAFTRRVDCAPYQSAPRTPGTVPTSSKNTTTGSKAVIDLTSDEADPVVILRTASPSPRRNQTAPGVIENTPLSALSKRHPDILHRTASERAAATAAAADDSFMVIKETPIRVPDTPARESTVHTSIIIDSSSVSAAASASSNMAKKRKRGSSAETLKLAPKAERIFDTFSFFYIPNDDIHPARRIRIAKAKEYGVRWVRKVEEATHVVVDKNLVWKDIAGMLGHDGQDGGGTDVVVVTEDYPVDCIRYKTTLNPRQKLYEVKGSPERAAAPSTVGEKQKEVVNEKGLGKIVSREDLQLKHPPRNQRSRLRDEPSQATTPSSTQEPSSHPARALPPSRARNPTYPSLQRHCTVPGRPAALPTGAGERTMSSPVRSPSSPSFPSPTRRLASGKGTGKGPEDELSSYISMMQQYKDLPLDHYSSSDDDAKSTITQDDPLDSSEHELSEGERELKRQKVIKLTKNKSSSTSSMAQNSNLAARFEDRFSCSRGGTKESKSSTSNNPNHNTIEILQKMLDYYTRTSDHWRTYAYRRAISTLRQQSIPILTSSQALSLPNIGVRLADKIQEIATTSRLQKLDYVTNQSSTDPVDRATQLFLGIYGVGLPTAQGWTSLGFRTLTDLLQNPEKARLTPNQKLGIERYSDLNTRIPRREVSALANWVVGVGKRVDPSVKIIVGGSYRRGAKSSGDVDFIVTKEGTREGDGKLVMFLEELLARLEGEGGMGCALASLRGNVDGKRGTNKQRWKGSNSGTDGSKWHGCLVLPEHIANTISPPPEQSAVATPSDGRTSRGYNPVFRRVDFLLVPSAQLGAALLYFTGNDIFNRSMRLLASKKGMRLNQRGLYKGALRGPGPGRENIAEGEPVEGRDERRIFEVLGVGWREPEDRWC</sequence>
<reference evidence="13" key="1">
    <citation type="submission" date="2022-07" db="EMBL/GenBank/DDBJ databases">
        <title>Draft genome sequence of Zalerion maritima ATCC 34329, a (micro)plastics degrading marine fungus.</title>
        <authorList>
            <person name="Paco A."/>
            <person name="Goncalves M.F.M."/>
            <person name="Rocha-Santos T.A.P."/>
            <person name="Alves A."/>
        </authorList>
    </citation>
    <scope>NUCLEOTIDE SEQUENCE</scope>
    <source>
        <strain evidence="13">ATCC 34329</strain>
    </source>
</reference>
<dbReference type="InterPro" id="IPR022312">
    <property type="entry name" value="DNA_pol_X"/>
</dbReference>
<dbReference type="Gene3D" id="3.40.50.10190">
    <property type="entry name" value="BRCT domain"/>
    <property type="match status" value="1"/>
</dbReference>
<dbReference type="Pfam" id="PF10391">
    <property type="entry name" value="DNA_pol_lambd_f"/>
    <property type="match status" value="1"/>
</dbReference>
<protein>
    <recommendedName>
        <fullName evidence="1">DNA-directed DNA polymerase</fullName>
        <ecNumber evidence="1">2.7.7.7</ecNumber>
    </recommendedName>
</protein>
<dbReference type="PRINTS" id="PR00870">
    <property type="entry name" value="DNAPOLXBETA"/>
</dbReference>
<evidence type="ECO:0000256" key="6">
    <source>
        <dbReference type="ARBA" id="ARBA00022763"/>
    </source>
</evidence>
<gene>
    <name evidence="13" type="ORF">MKZ38_008756</name>
</gene>
<feature type="compositionally biased region" description="Basic and acidic residues" evidence="11">
    <location>
        <begin position="536"/>
        <end position="545"/>
    </location>
</feature>
<dbReference type="InterPro" id="IPR043519">
    <property type="entry name" value="NT_sf"/>
</dbReference>
<dbReference type="InterPro" id="IPR036420">
    <property type="entry name" value="BRCT_dom_sf"/>
</dbReference>
<evidence type="ECO:0000256" key="3">
    <source>
        <dbReference type="ARBA" id="ARBA00022679"/>
    </source>
</evidence>
<keyword evidence="6" id="KW-0227">DNA damage</keyword>
<keyword evidence="4" id="KW-0548">Nucleotidyltransferase</keyword>
<feature type="compositionally biased region" description="Basic and acidic residues" evidence="11">
    <location>
        <begin position="489"/>
        <end position="503"/>
    </location>
</feature>
<keyword evidence="7" id="KW-0239">DNA-directed DNA polymerase</keyword>
<dbReference type="InterPro" id="IPR027421">
    <property type="entry name" value="DNA_pol_lamdba_lyase_dom_sf"/>
</dbReference>
<evidence type="ECO:0000256" key="11">
    <source>
        <dbReference type="SAM" id="MobiDB-lite"/>
    </source>
</evidence>
<dbReference type="GO" id="GO:0005634">
    <property type="term" value="C:nucleus"/>
    <property type="evidence" value="ECO:0007669"/>
    <property type="project" value="TreeGrafter"/>
</dbReference>
<evidence type="ECO:0000313" key="13">
    <source>
        <dbReference type="EMBL" id="KAJ2904135.1"/>
    </source>
</evidence>
<dbReference type="Gene3D" id="1.10.150.20">
    <property type="entry name" value="5' to 3' exonuclease, C-terminal subdomain"/>
    <property type="match status" value="1"/>
</dbReference>
<dbReference type="InterPro" id="IPR010996">
    <property type="entry name" value="HHH_MUS81"/>
</dbReference>
<feature type="compositionally biased region" description="Low complexity" evidence="11">
    <location>
        <begin position="420"/>
        <end position="434"/>
    </location>
</feature>
<dbReference type="GO" id="GO:0003677">
    <property type="term" value="F:DNA binding"/>
    <property type="evidence" value="ECO:0007669"/>
    <property type="project" value="InterPro"/>
</dbReference>
<dbReference type="AlphaFoldDB" id="A0AAD5WT91"/>
<feature type="region of interest" description="Disordered" evidence="11">
    <location>
        <begin position="466"/>
        <end position="524"/>
    </location>
</feature>
<evidence type="ECO:0000256" key="10">
    <source>
        <dbReference type="PIRSR" id="PIRSR622312-50"/>
    </source>
</evidence>
<dbReference type="PANTHER" id="PTHR11276">
    <property type="entry name" value="DNA POLYMERASE TYPE-X FAMILY MEMBER"/>
    <property type="match status" value="1"/>
</dbReference>
<dbReference type="PRINTS" id="PR00869">
    <property type="entry name" value="DNAPOLX"/>
</dbReference>
<dbReference type="InterPro" id="IPR002008">
    <property type="entry name" value="DNA_pol_X_beta-like"/>
</dbReference>
<comment type="catalytic activity">
    <reaction evidence="9">
        <text>DNA(n) + a 2'-deoxyribonucleoside 5'-triphosphate = DNA(n+1) + diphosphate</text>
        <dbReference type="Rhea" id="RHEA:22508"/>
        <dbReference type="Rhea" id="RHEA-COMP:17339"/>
        <dbReference type="Rhea" id="RHEA-COMP:17340"/>
        <dbReference type="ChEBI" id="CHEBI:33019"/>
        <dbReference type="ChEBI" id="CHEBI:61560"/>
        <dbReference type="ChEBI" id="CHEBI:173112"/>
        <dbReference type="EC" id="2.7.7.7"/>
    </reaction>
</comment>
<feature type="compositionally biased region" description="Basic and acidic residues" evidence="11">
    <location>
        <begin position="466"/>
        <end position="478"/>
    </location>
</feature>
<feature type="region of interest" description="Disordered" evidence="11">
    <location>
        <begin position="536"/>
        <end position="555"/>
    </location>
</feature>
<dbReference type="GO" id="GO:0003887">
    <property type="term" value="F:DNA-directed DNA polymerase activity"/>
    <property type="evidence" value="ECO:0007669"/>
    <property type="project" value="UniProtKB-KW"/>
</dbReference>
<dbReference type="InterPro" id="IPR002054">
    <property type="entry name" value="DNA-dir_DNA_pol_X"/>
</dbReference>
<dbReference type="GO" id="GO:0006303">
    <property type="term" value="P:double-strand break repair via nonhomologous end joining"/>
    <property type="evidence" value="ECO:0007669"/>
    <property type="project" value="TreeGrafter"/>
</dbReference>
<evidence type="ECO:0000256" key="9">
    <source>
        <dbReference type="ARBA" id="ARBA00049244"/>
    </source>
</evidence>
<comment type="caution">
    <text evidence="13">The sequence shown here is derived from an EMBL/GenBank/DDBJ whole genome shotgun (WGS) entry which is preliminary data.</text>
</comment>
<dbReference type="SMART" id="SM00483">
    <property type="entry name" value="POLXc"/>
    <property type="match status" value="1"/>
</dbReference>
<feature type="region of interest" description="Disordered" evidence="11">
    <location>
        <begin position="314"/>
        <end position="451"/>
    </location>
</feature>
<dbReference type="EC" id="2.7.7.7" evidence="1"/>
<feature type="domain" description="DNA-directed DNA polymerase X" evidence="12">
    <location>
        <begin position="551"/>
        <end position="933"/>
    </location>
</feature>
<feature type="compositionally biased region" description="Polar residues" evidence="11">
    <location>
        <begin position="365"/>
        <end position="377"/>
    </location>
</feature>
<dbReference type="EMBL" id="JAKWBI020000061">
    <property type="protein sequence ID" value="KAJ2904135.1"/>
    <property type="molecule type" value="Genomic_DNA"/>
</dbReference>
<dbReference type="Pfam" id="PF14792">
    <property type="entry name" value="DNA_pol_B_palm"/>
    <property type="match status" value="1"/>
</dbReference>
<evidence type="ECO:0000313" key="14">
    <source>
        <dbReference type="Proteomes" id="UP001201980"/>
    </source>
</evidence>
<organism evidence="13 14">
    <name type="scientific">Zalerion maritima</name>
    <dbReference type="NCBI Taxonomy" id="339359"/>
    <lineage>
        <taxon>Eukaryota</taxon>
        <taxon>Fungi</taxon>
        <taxon>Dikarya</taxon>
        <taxon>Ascomycota</taxon>
        <taxon>Pezizomycotina</taxon>
        <taxon>Sordariomycetes</taxon>
        <taxon>Lulworthiomycetidae</taxon>
        <taxon>Lulworthiales</taxon>
        <taxon>Lulworthiaceae</taxon>
        <taxon>Zalerion</taxon>
    </lineage>
</organism>
<evidence type="ECO:0000256" key="7">
    <source>
        <dbReference type="ARBA" id="ARBA00022932"/>
    </source>
</evidence>
<dbReference type="CDD" id="cd00141">
    <property type="entry name" value="NT_POLXc"/>
    <property type="match status" value="1"/>
</dbReference>
<dbReference type="Pfam" id="PF14791">
    <property type="entry name" value="DNA_pol_B_thumb"/>
    <property type="match status" value="1"/>
</dbReference>
<dbReference type="SUPFAM" id="SSF81301">
    <property type="entry name" value="Nucleotidyltransferase"/>
    <property type="match status" value="1"/>
</dbReference>
<accession>A0AAD5WT91</accession>
<feature type="active site" description="Nucleophile; Schiff-base intermediate with DNA; for 5'-dRP lyase activity" evidence="10">
    <location>
        <position position="612"/>
    </location>
</feature>
<keyword evidence="5" id="KW-0235">DNA replication</keyword>
<dbReference type="PANTHER" id="PTHR11276:SF28">
    <property type="entry name" value="DNA POLYMERASE LAMBDA"/>
    <property type="match status" value="1"/>
</dbReference>